<dbReference type="EMBL" id="KV426085">
    <property type="protein sequence ID" value="KZV88959.1"/>
    <property type="molecule type" value="Genomic_DNA"/>
</dbReference>
<feature type="non-terminal residue" evidence="3">
    <location>
        <position position="1"/>
    </location>
</feature>
<keyword evidence="1" id="KW-1133">Transmembrane helix</keyword>
<keyword evidence="1" id="KW-0472">Membrane</keyword>
<evidence type="ECO:0000313" key="4">
    <source>
        <dbReference type="Proteomes" id="UP000077266"/>
    </source>
</evidence>
<evidence type="ECO:0008006" key="5">
    <source>
        <dbReference type="Google" id="ProtNLM"/>
    </source>
</evidence>
<evidence type="ECO:0000313" key="3">
    <source>
        <dbReference type="EMBL" id="KZV88959.1"/>
    </source>
</evidence>
<feature type="signal peptide" evidence="2">
    <location>
        <begin position="1"/>
        <end position="23"/>
    </location>
</feature>
<dbReference type="Proteomes" id="UP000077266">
    <property type="component" value="Unassembled WGS sequence"/>
</dbReference>
<evidence type="ECO:0000256" key="2">
    <source>
        <dbReference type="SAM" id="SignalP"/>
    </source>
</evidence>
<feature type="transmembrane region" description="Helical" evidence="1">
    <location>
        <begin position="159"/>
        <end position="188"/>
    </location>
</feature>
<keyword evidence="2" id="KW-0732">Signal</keyword>
<accession>A0A166A6I8</accession>
<feature type="transmembrane region" description="Helical" evidence="1">
    <location>
        <begin position="129"/>
        <end position="153"/>
    </location>
</feature>
<dbReference type="OrthoDB" id="3229612at2759"/>
<feature type="chain" id="PRO_5007870449" description="Transmembrane protein" evidence="2">
    <location>
        <begin position="24"/>
        <end position="189"/>
    </location>
</feature>
<proteinExistence type="predicted"/>
<keyword evidence="4" id="KW-1185">Reference proteome</keyword>
<dbReference type="InParanoid" id="A0A166A6I8"/>
<organism evidence="3 4">
    <name type="scientific">Exidia glandulosa HHB12029</name>
    <dbReference type="NCBI Taxonomy" id="1314781"/>
    <lineage>
        <taxon>Eukaryota</taxon>
        <taxon>Fungi</taxon>
        <taxon>Dikarya</taxon>
        <taxon>Basidiomycota</taxon>
        <taxon>Agaricomycotina</taxon>
        <taxon>Agaricomycetes</taxon>
        <taxon>Auriculariales</taxon>
        <taxon>Exidiaceae</taxon>
        <taxon>Exidia</taxon>
    </lineage>
</organism>
<protein>
    <recommendedName>
        <fullName evidence="5">Transmembrane protein</fullName>
    </recommendedName>
</protein>
<name>A0A166A6I8_EXIGL</name>
<feature type="transmembrane region" description="Helical" evidence="1">
    <location>
        <begin position="45"/>
        <end position="66"/>
    </location>
</feature>
<dbReference type="AlphaFoldDB" id="A0A166A6I8"/>
<keyword evidence="1" id="KW-0812">Transmembrane</keyword>
<reference evidence="3 4" key="1">
    <citation type="journal article" date="2016" name="Mol. Biol. Evol.">
        <title>Comparative Genomics of Early-Diverging Mushroom-Forming Fungi Provides Insights into the Origins of Lignocellulose Decay Capabilities.</title>
        <authorList>
            <person name="Nagy L.G."/>
            <person name="Riley R."/>
            <person name="Tritt A."/>
            <person name="Adam C."/>
            <person name="Daum C."/>
            <person name="Floudas D."/>
            <person name="Sun H."/>
            <person name="Yadav J.S."/>
            <person name="Pangilinan J."/>
            <person name="Larsson K.H."/>
            <person name="Matsuura K."/>
            <person name="Barry K."/>
            <person name="Labutti K."/>
            <person name="Kuo R."/>
            <person name="Ohm R.A."/>
            <person name="Bhattacharya S.S."/>
            <person name="Shirouzu T."/>
            <person name="Yoshinaga Y."/>
            <person name="Martin F.M."/>
            <person name="Grigoriev I.V."/>
            <person name="Hibbett D.S."/>
        </authorList>
    </citation>
    <scope>NUCLEOTIDE SEQUENCE [LARGE SCALE GENOMIC DNA]</scope>
    <source>
        <strain evidence="3 4">HHB12029</strain>
    </source>
</reference>
<feature type="transmembrane region" description="Helical" evidence="1">
    <location>
        <begin position="78"/>
        <end position="100"/>
    </location>
</feature>
<sequence>MQQSRSLAVLMTMLAFGSILAIASPVPEASSNTGLAVVERGGAPLVVILNLFLDLQVKINAVLVLLAKLNGKGSCADLVAQIVVLINACVSAVINVGVVVDLSDTVTLHAIATVCAQIILDIQAHITVFASILVNVLAVVNLDIAIQGCLLNLNICVSGIVSIIAPLCVSLTGVVNLSLGLVLTVLGLL</sequence>
<gene>
    <name evidence="3" type="ORF">EXIGLDRAFT_838823</name>
</gene>
<evidence type="ECO:0000256" key="1">
    <source>
        <dbReference type="SAM" id="Phobius"/>
    </source>
</evidence>